<dbReference type="OrthoDB" id="8456052at2"/>
<dbReference type="EMBL" id="CP001017">
    <property type="protein sequence ID" value="ACB97384.1"/>
    <property type="molecule type" value="Genomic_DNA"/>
</dbReference>
<organism evidence="2 3">
    <name type="scientific">Beijerinckia indica subsp. indica (strain ATCC 9039 / DSM 1715 / NCIMB 8712)</name>
    <dbReference type="NCBI Taxonomy" id="395963"/>
    <lineage>
        <taxon>Bacteria</taxon>
        <taxon>Pseudomonadati</taxon>
        <taxon>Pseudomonadota</taxon>
        <taxon>Alphaproteobacteria</taxon>
        <taxon>Hyphomicrobiales</taxon>
        <taxon>Beijerinckiaceae</taxon>
        <taxon>Beijerinckia</taxon>
    </lineage>
</organism>
<feature type="compositionally biased region" description="Low complexity" evidence="1">
    <location>
        <begin position="211"/>
        <end position="220"/>
    </location>
</feature>
<dbReference type="RefSeq" id="WP_012382997.1">
    <property type="nucleotide sequence ID" value="NC_010580.1"/>
</dbReference>
<name>B2ILI4_BEII9</name>
<accession>B2ILI4</accession>
<geneLocation type="plasmid" evidence="2 3">
    <name>pBIND01</name>
</geneLocation>
<feature type="compositionally biased region" description="Low complexity" evidence="1">
    <location>
        <begin position="231"/>
        <end position="242"/>
    </location>
</feature>
<keyword evidence="2" id="KW-0614">Plasmid</keyword>
<evidence type="ECO:0000313" key="3">
    <source>
        <dbReference type="Proteomes" id="UP000001695"/>
    </source>
</evidence>
<keyword evidence="3" id="KW-1185">Reference proteome</keyword>
<sequence>MPDLNERDRSEPLRFASDRPDPVTKPETVKPEGKDAGAIKPDAETPKSADTTAKSPDAHEPKKEDHDELRQLIMQLEIIRANRALPDKLGEAIKELRQDADTPAKLDDPTVRTKLAYAVQDAEKVGAVLSMPQALRDQLRKSGTTLPNLRNEGMQALLKDTPNIDDHNLVTKIRLEAANTTTLPDQHTQETNSKAATLENEARLAQRIPEAQQTQAAAATINSAERQAEKPATQANNQAAPPSRQDANQIFTDPEITGIKLRLPGAAAEILSNLGPERSKAENADAQRVSLFDRLSNYQANVLGPRNEEKAIQSTFEAGADANAALQEFSNGPGRAIMAKIEQAAKSKPEGMAGVLSEMRSGGRYADLRGQFDQALLTEKNLAASYDKATSALANYADKRAAIEPVIAKQPDAGALAAKLQQVDASVGEKAEVLPGRKEGENALEELAKKAGEAISKAVEKIQGAIQRFTGNAEHSASASPRPSP</sequence>
<proteinExistence type="predicted"/>
<evidence type="ECO:0000256" key="1">
    <source>
        <dbReference type="SAM" id="MobiDB-lite"/>
    </source>
</evidence>
<feature type="compositionally biased region" description="Basic and acidic residues" evidence="1">
    <location>
        <begin position="1"/>
        <end position="47"/>
    </location>
</feature>
<feature type="region of interest" description="Disordered" evidence="1">
    <location>
        <begin position="1"/>
        <end position="68"/>
    </location>
</feature>
<dbReference type="HOGENOM" id="CLU_581116_0_0_5"/>
<dbReference type="AlphaFoldDB" id="B2ILI4"/>
<dbReference type="Proteomes" id="UP000001695">
    <property type="component" value="Plasmid pBIND01"/>
</dbReference>
<protein>
    <submittedName>
        <fullName evidence="2">Uncharacterized protein</fullName>
    </submittedName>
</protein>
<gene>
    <name evidence="2" type="ordered locus">Bind_3855</name>
</gene>
<dbReference type="KEGG" id="bid:Bind_3855"/>
<evidence type="ECO:0000313" key="2">
    <source>
        <dbReference type="EMBL" id="ACB97384.1"/>
    </source>
</evidence>
<feature type="compositionally biased region" description="Basic and acidic residues" evidence="1">
    <location>
        <begin position="56"/>
        <end position="68"/>
    </location>
</feature>
<reference evidence="2 3" key="1">
    <citation type="submission" date="2008-03" db="EMBL/GenBank/DDBJ databases">
        <title>Complete sequence of plasmid1 of Beijerinckia indica subsp. indica ATCC 9039.</title>
        <authorList>
            <consortium name="US DOE Joint Genome Institute"/>
            <person name="Copeland A."/>
            <person name="Lucas S."/>
            <person name="Lapidus A."/>
            <person name="Glavina del Rio T."/>
            <person name="Dalin E."/>
            <person name="Tice H."/>
            <person name="Bruce D."/>
            <person name="Goodwin L."/>
            <person name="Pitluck S."/>
            <person name="LaButti K."/>
            <person name="Schmutz J."/>
            <person name="Larimer F."/>
            <person name="Land M."/>
            <person name="Hauser L."/>
            <person name="Kyrpides N."/>
            <person name="Mikhailova N."/>
            <person name="Dunfield P.F."/>
            <person name="Dedysh S.N."/>
            <person name="Liesack W."/>
            <person name="Saw J.H."/>
            <person name="Alam M."/>
            <person name="Chen Y."/>
            <person name="Murrell J.C."/>
            <person name="Richardson P."/>
        </authorList>
    </citation>
    <scope>NUCLEOTIDE SEQUENCE [LARGE SCALE GENOMIC DNA]</scope>
    <source>
        <strain evidence="3">ATCC 9039 / DSM 1715 / NCIMB 8712</strain>
        <plasmid evidence="2 3">pBIND01</plasmid>
    </source>
</reference>
<feature type="region of interest" description="Disordered" evidence="1">
    <location>
        <begin position="210"/>
        <end position="248"/>
    </location>
</feature>